<dbReference type="PDBsum" id="3GAA"/>
<dbReference type="PANTHER" id="PTHR35610:SF7">
    <property type="entry name" value="3-ISOPROPYLMALATE DEHYDRATASE"/>
    <property type="match status" value="1"/>
</dbReference>
<dbReference type="InterPro" id="IPR038389">
    <property type="entry name" value="PSMG2_sf"/>
</dbReference>
<dbReference type="Gene3D" id="3.40.50.10900">
    <property type="entry name" value="PAC-like subunit"/>
    <property type="match status" value="1"/>
</dbReference>
<keyword evidence="4" id="KW-0002">3D-structure</keyword>
<dbReference type="EnsemblBacteria" id="CAC12561">
    <property type="protein sequence ID" value="CAC12561"/>
    <property type="gene ID" value="CAC12561"/>
</dbReference>
<dbReference type="Pfam" id="PF09754">
    <property type="entry name" value="PAC2"/>
    <property type="match status" value="1"/>
</dbReference>
<evidence type="ECO:0000256" key="1">
    <source>
        <dbReference type="SAM" id="Coils"/>
    </source>
</evidence>
<dbReference type="InParanoid" id="Q9HIA0"/>
<sequence length="252" mass="27558">MPKMIMVNKKASESQVMELEKRNYNNPVVLCGFAGSTPTGVLAASYIVETLGMHQVAHLISQHIPPVAVFVGGKLRHPFRIYANNSNTVLVAMCEVPISSAHIYEISNTLMNWIDQVGASEIVIMEGSPANGIPEERPVFAVAEKPKLDKFKKAGIQPADSAIIAGMGGGILNECLVRKITGLSFITPTSVDIPDPGAVLSIIEAINKAYNLKIKTDLLEEQVKALDEQIKKIEEQYKELQEKQKEPQSMYG</sequence>
<name>Q9HIA0_THEAC</name>
<organism evidence="2 3">
    <name type="scientific">Thermoplasma acidophilum (strain ATCC 25905 / DSM 1728 / JCM 9062 / NBRC 15155 / AMRC-C165)</name>
    <dbReference type="NCBI Taxonomy" id="273075"/>
    <lineage>
        <taxon>Archaea</taxon>
        <taxon>Methanobacteriati</taxon>
        <taxon>Thermoplasmatota</taxon>
        <taxon>Thermoplasmata</taxon>
        <taxon>Thermoplasmatales</taxon>
        <taxon>Thermoplasmataceae</taxon>
        <taxon>Thermoplasma</taxon>
    </lineage>
</organism>
<dbReference type="KEGG" id="tac:Ta1441"/>
<keyword evidence="3" id="KW-1185">Reference proteome</keyword>
<evidence type="ECO:0007829" key="4">
    <source>
        <dbReference type="PDB" id="3GAA"/>
    </source>
</evidence>
<proteinExistence type="evidence at protein level"/>
<dbReference type="PANTHER" id="PTHR35610">
    <property type="entry name" value="3-ISOPROPYLMALATE DEHYDRATASE-RELATED"/>
    <property type="match status" value="1"/>
</dbReference>
<dbReference type="PDB" id="3GAA">
    <property type="method" value="X-ray"/>
    <property type="resolution" value="2.70 A"/>
    <property type="chains" value="A/B/C/D/E=1-252"/>
</dbReference>
<evidence type="ECO:0008006" key="5">
    <source>
        <dbReference type="Google" id="ProtNLM"/>
    </source>
</evidence>
<feature type="coiled-coil region" evidence="1">
    <location>
        <begin position="216"/>
        <end position="246"/>
    </location>
</feature>
<accession>Q9HIA0</accession>
<dbReference type="InterPro" id="IPR019151">
    <property type="entry name" value="Proteasome_assmbl_chaperone_2"/>
</dbReference>
<evidence type="ECO:0000313" key="2">
    <source>
        <dbReference type="EMBL" id="CAC12561.1"/>
    </source>
</evidence>
<dbReference type="HOGENOM" id="CLU_075000_0_0_2"/>
<dbReference type="Proteomes" id="UP000001024">
    <property type="component" value="Chromosome"/>
</dbReference>
<dbReference type="AlphaFoldDB" id="Q9HIA0"/>
<dbReference type="STRING" id="273075.gene:9572670"/>
<dbReference type="PaxDb" id="273075-Ta1441"/>
<protein>
    <recommendedName>
        <fullName evidence="5">Proteasome assembly chaperone family protein</fullName>
    </recommendedName>
</protein>
<dbReference type="SUPFAM" id="SSF159659">
    <property type="entry name" value="Cgl1923-like"/>
    <property type="match status" value="1"/>
</dbReference>
<reference evidence="4" key="2">
    <citation type="submission" date="2009-02" db="PDB data bank">
        <title>The crystal structure of the protein with unknown function from Thermoplasma acidophilum.</title>
        <authorList>
            <person name="Zhang R."/>
            <person name="Borovilos M."/>
            <person name="Clancy S."/>
            <person name="Joachimiak A."/>
        </authorList>
    </citation>
    <scope>X-RAY CRYSTALLOGRAPHY (2.70 ANGSTROMS)</scope>
</reference>
<dbReference type="SMR" id="Q9HIA0"/>
<keyword evidence="1" id="KW-0175">Coiled coil</keyword>
<dbReference type="EMBL" id="AL445067">
    <property type="protein sequence ID" value="CAC12561.1"/>
    <property type="molecule type" value="Genomic_DNA"/>
</dbReference>
<dbReference type="eggNOG" id="arCOG00347">
    <property type="taxonomic scope" value="Archaea"/>
</dbReference>
<reference evidence="2 3" key="1">
    <citation type="journal article" date="2000" name="Nature">
        <title>The genome sequence of the thermoacidophilic scavenger Thermoplasma acidophilum.</title>
        <authorList>
            <person name="Ruepp A."/>
            <person name="Graml W."/>
            <person name="Santos-Martinez M.L."/>
            <person name="Koretke K.K."/>
            <person name="Volker C."/>
            <person name="Mewes H.W."/>
            <person name="Frishman D."/>
            <person name="Stocker S."/>
            <person name="Lupas A.N."/>
            <person name="Baumeister W."/>
        </authorList>
    </citation>
    <scope>NUCLEOTIDE SEQUENCE [LARGE SCALE GENOMIC DNA]</scope>
    <source>
        <strain evidence="3">ATCC 25905 / DSM 1728 / JCM 9062 / NBRC 15155 / AMRC-C165</strain>
    </source>
</reference>
<dbReference type="EvolutionaryTrace" id="Q9HIA0"/>
<evidence type="ECO:0000313" key="3">
    <source>
        <dbReference type="Proteomes" id="UP000001024"/>
    </source>
</evidence>
<gene>
    <name evidence="2" type="ordered locus">Ta1441</name>
</gene>